<keyword evidence="3" id="KW-0813">Transport</keyword>
<dbReference type="InterPro" id="IPR000914">
    <property type="entry name" value="SBP_5_dom"/>
</dbReference>
<dbReference type="RefSeq" id="WP_066244725.1">
    <property type="nucleotide sequence ID" value="NZ_LSGP01000025.1"/>
</dbReference>
<sequence>MLWKKVFCYTLILILATSLSAGCGGAKDGAKQTAKPLRVAIGAEPETLDPRKSTGIPESYVENQIFEGLAARDQNGNAIPGVAEKWDIAADGLKYTFHLRANAKWSNGDPVTAHDFEYAWKTTLSPELASKYADQLYYLKNGESYNKKKGASADQVGVKAINDRTLEVTLERPTAYFLSLMAFHTYFPVHKKTAEANTNWAKDPKTLIVNGPFTITNWVHNSKIELTKHESYWDKANVKSEKLELVLSDSNTTVMSMFENNQLDIAEFPPPVAETPRLLKEGKLKIYPYLGTYYFAINVNKAPFDNPKVRQAFALAINRKAIVENITRAGEKPATAWVPFGLPGAKAGEDYRKASGDYFKDNDVETAKKLLAEAGYPEGKGLPPVTILYNTNEQNKAISEAIQEMWRKNLGAVVNLTNQEWKVYLASRKQGDFQVARSAWIGDYVDAMTFADVMMSGNGNNVSKWTNRRYDELIRQAQSTIDQPVRIKAMQEAEKLLMEEMPVIPIYFYVSRVLEKPNVKGVTRGVDGGVYLKGAYLQ</sequence>
<comment type="similarity">
    <text evidence="2">Belongs to the bacterial solute-binding protein 5 family.</text>
</comment>
<dbReference type="CDD" id="cd08504">
    <property type="entry name" value="PBP2_OppA"/>
    <property type="match status" value="1"/>
</dbReference>
<dbReference type="SUPFAM" id="SSF53850">
    <property type="entry name" value="Periplasmic binding protein-like II"/>
    <property type="match status" value="1"/>
</dbReference>
<evidence type="ECO:0000256" key="3">
    <source>
        <dbReference type="ARBA" id="ARBA00022448"/>
    </source>
</evidence>
<dbReference type="GO" id="GO:1904680">
    <property type="term" value="F:peptide transmembrane transporter activity"/>
    <property type="evidence" value="ECO:0007669"/>
    <property type="project" value="TreeGrafter"/>
</dbReference>
<dbReference type="GO" id="GO:0015833">
    <property type="term" value="P:peptide transport"/>
    <property type="evidence" value="ECO:0007669"/>
    <property type="project" value="TreeGrafter"/>
</dbReference>
<dbReference type="AlphaFoldDB" id="A0A154BMN4"/>
<feature type="domain" description="Solute-binding protein family 5" evidence="6">
    <location>
        <begin position="79"/>
        <end position="460"/>
    </location>
</feature>
<dbReference type="STRING" id="1794912.AXX12_13515"/>
<evidence type="ECO:0000256" key="2">
    <source>
        <dbReference type="ARBA" id="ARBA00005695"/>
    </source>
</evidence>
<dbReference type="Proteomes" id="UP000076268">
    <property type="component" value="Unassembled WGS sequence"/>
</dbReference>
<feature type="signal peptide" evidence="5">
    <location>
        <begin position="1"/>
        <end position="21"/>
    </location>
</feature>
<dbReference type="GO" id="GO:0030288">
    <property type="term" value="C:outer membrane-bounded periplasmic space"/>
    <property type="evidence" value="ECO:0007669"/>
    <property type="project" value="UniProtKB-ARBA"/>
</dbReference>
<evidence type="ECO:0000259" key="6">
    <source>
        <dbReference type="Pfam" id="PF00496"/>
    </source>
</evidence>
<keyword evidence="8" id="KW-1185">Reference proteome</keyword>
<dbReference type="PANTHER" id="PTHR30290">
    <property type="entry name" value="PERIPLASMIC BINDING COMPONENT OF ABC TRANSPORTER"/>
    <property type="match status" value="1"/>
</dbReference>
<feature type="chain" id="PRO_5038375593" evidence="5">
    <location>
        <begin position="22"/>
        <end position="538"/>
    </location>
</feature>
<comment type="subcellular location">
    <subcellularLocation>
        <location evidence="1">Cell envelope</location>
    </subcellularLocation>
</comment>
<comment type="caution">
    <text evidence="7">The sequence shown here is derived from an EMBL/GenBank/DDBJ whole genome shotgun (WGS) entry which is preliminary data.</text>
</comment>
<dbReference type="InterPro" id="IPR030678">
    <property type="entry name" value="Peptide/Ni-bd"/>
</dbReference>
<dbReference type="Pfam" id="PF00496">
    <property type="entry name" value="SBP_bac_5"/>
    <property type="match status" value="1"/>
</dbReference>
<evidence type="ECO:0000256" key="5">
    <source>
        <dbReference type="SAM" id="SignalP"/>
    </source>
</evidence>
<name>A0A154BMN4_ANASB</name>
<keyword evidence="4 5" id="KW-0732">Signal</keyword>
<accession>A0A154BMN4</accession>
<evidence type="ECO:0000256" key="1">
    <source>
        <dbReference type="ARBA" id="ARBA00004196"/>
    </source>
</evidence>
<dbReference type="OrthoDB" id="9801912at2"/>
<dbReference type="Gene3D" id="3.10.105.10">
    <property type="entry name" value="Dipeptide-binding Protein, Domain 3"/>
    <property type="match status" value="1"/>
</dbReference>
<dbReference type="GO" id="GO:0043190">
    <property type="term" value="C:ATP-binding cassette (ABC) transporter complex"/>
    <property type="evidence" value="ECO:0007669"/>
    <property type="project" value="InterPro"/>
</dbReference>
<evidence type="ECO:0000313" key="8">
    <source>
        <dbReference type="Proteomes" id="UP000076268"/>
    </source>
</evidence>
<dbReference type="PIRSF" id="PIRSF002741">
    <property type="entry name" value="MppA"/>
    <property type="match status" value="1"/>
</dbReference>
<dbReference type="Gene3D" id="3.90.76.10">
    <property type="entry name" value="Dipeptide-binding Protein, Domain 1"/>
    <property type="match status" value="1"/>
</dbReference>
<dbReference type="PANTHER" id="PTHR30290:SF79">
    <property type="entry name" value="DIPEPTIDE-BINDING PROTEIN DPPE"/>
    <property type="match status" value="1"/>
</dbReference>
<proteinExistence type="inferred from homology"/>
<dbReference type="PROSITE" id="PS51257">
    <property type="entry name" value="PROKAR_LIPOPROTEIN"/>
    <property type="match status" value="1"/>
</dbReference>
<dbReference type="InterPro" id="IPR039424">
    <property type="entry name" value="SBP_5"/>
</dbReference>
<dbReference type="EMBL" id="LSGP01000025">
    <property type="protein sequence ID" value="KYZ75182.1"/>
    <property type="molecule type" value="Genomic_DNA"/>
</dbReference>
<reference evidence="7 8" key="1">
    <citation type="submission" date="2016-02" db="EMBL/GenBank/DDBJ databases">
        <title>Anaerosporomusa subterraneum gen. nov., sp. nov., a spore-forming obligate anaerobe isolated from saprolite.</title>
        <authorList>
            <person name="Choi J.K."/>
            <person name="Shah M."/>
            <person name="Yee N."/>
        </authorList>
    </citation>
    <scope>NUCLEOTIDE SEQUENCE [LARGE SCALE GENOMIC DNA]</scope>
    <source>
        <strain evidence="7 8">RU4</strain>
    </source>
</reference>
<protein>
    <submittedName>
        <fullName evidence="7">ABC transporter substrate-binding protein</fullName>
    </submittedName>
</protein>
<dbReference type="FunFam" id="3.90.76.10:FF:000001">
    <property type="entry name" value="Oligopeptide ABC transporter substrate-binding protein"/>
    <property type="match status" value="1"/>
</dbReference>
<dbReference type="FunFam" id="3.10.105.10:FF:000001">
    <property type="entry name" value="Oligopeptide ABC transporter, oligopeptide-binding protein"/>
    <property type="match status" value="1"/>
</dbReference>
<evidence type="ECO:0000256" key="4">
    <source>
        <dbReference type="ARBA" id="ARBA00022729"/>
    </source>
</evidence>
<organism evidence="7 8">
    <name type="scientific">Anaerosporomusa subterranea</name>
    <dbReference type="NCBI Taxonomy" id="1794912"/>
    <lineage>
        <taxon>Bacteria</taxon>
        <taxon>Bacillati</taxon>
        <taxon>Bacillota</taxon>
        <taxon>Negativicutes</taxon>
        <taxon>Acetonemataceae</taxon>
        <taxon>Anaerosporomusa</taxon>
    </lineage>
</organism>
<evidence type="ECO:0000313" key="7">
    <source>
        <dbReference type="EMBL" id="KYZ75182.1"/>
    </source>
</evidence>
<gene>
    <name evidence="7" type="ORF">AXX12_13515</name>
</gene>
<dbReference type="Gene3D" id="3.40.190.10">
    <property type="entry name" value="Periplasmic binding protein-like II"/>
    <property type="match status" value="1"/>
</dbReference>